<dbReference type="InterPro" id="IPR007492">
    <property type="entry name" value="LytTR_DNA-bd_dom"/>
</dbReference>
<evidence type="ECO:0000313" key="6">
    <source>
        <dbReference type="Proteomes" id="UP000280696"/>
    </source>
</evidence>
<evidence type="ECO:0000256" key="1">
    <source>
        <dbReference type="ARBA" id="ARBA00018672"/>
    </source>
</evidence>
<dbReference type="InterPro" id="IPR046947">
    <property type="entry name" value="LytR-like"/>
</dbReference>
<dbReference type="SUPFAM" id="SSF52172">
    <property type="entry name" value="CheY-like"/>
    <property type="match status" value="1"/>
</dbReference>
<organism evidence="5 6">
    <name type="scientific">Parablautia intestinalis</name>
    <dbReference type="NCBI Taxonomy" id="2320100"/>
    <lineage>
        <taxon>Bacteria</taxon>
        <taxon>Bacillati</taxon>
        <taxon>Bacillota</taxon>
        <taxon>Clostridia</taxon>
        <taxon>Lachnospirales</taxon>
        <taxon>Lachnospiraceae</taxon>
        <taxon>Parablautia</taxon>
    </lineage>
</organism>
<accession>A0A3A9ADB4</accession>
<evidence type="ECO:0000313" key="5">
    <source>
        <dbReference type="EMBL" id="RKI89387.1"/>
    </source>
</evidence>
<feature type="domain" description="Response regulatory" evidence="4">
    <location>
        <begin position="3"/>
        <end position="122"/>
    </location>
</feature>
<dbReference type="EMBL" id="RAYQ01000023">
    <property type="protein sequence ID" value="RKI89387.1"/>
    <property type="molecule type" value="Genomic_DNA"/>
</dbReference>
<evidence type="ECO:0000256" key="3">
    <source>
        <dbReference type="PROSITE-ProRule" id="PRU00169"/>
    </source>
</evidence>
<dbReference type="RefSeq" id="WP_120471730.1">
    <property type="nucleotide sequence ID" value="NZ_RAYQ01000023.1"/>
</dbReference>
<name>A0A3A9ADB4_9FIRM</name>
<dbReference type="GO" id="GO:0000156">
    <property type="term" value="F:phosphorelay response regulator activity"/>
    <property type="evidence" value="ECO:0007669"/>
    <property type="project" value="InterPro"/>
</dbReference>
<dbReference type="SMART" id="SM00448">
    <property type="entry name" value="REC"/>
    <property type="match status" value="1"/>
</dbReference>
<dbReference type="AlphaFoldDB" id="A0A3A9ADB4"/>
<dbReference type="Gene3D" id="3.40.50.2300">
    <property type="match status" value="1"/>
</dbReference>
<sequence>MLQIAICDDECYYRGKIQRLLENYLKSHQLIYNICFFTSGEEFLSQSKNSVKYDIVFMDISMEDLNGIETAMRMRAFHSETFLVFVTAFMDYALEGYKANAIRYIMKDTLDVAVSECMDAILQKMRVSQVTFSFTEGRRKLFTDNILYIESSRHKSIFHCMETDLTRYQLYTKLDTVQQTLSECSFLRIHQSFLVNMKHIRKINNYTAYLDIGLELPISRPRFQSAREAFVAYKGAI</sequence>
<dbReference type="InterPro" id="IPR011006">
    <property type="entry name" value="CheY-like_superfamily"/>
</dbReference>
<dbReference type="Gene3D" id="2.40.50.1020">
    <property type="entry name" value="LytTr DNA-binding domain"/>
    <property type="match status" value="1"/>
</dbReference>
<dbReference type="Pfam" id="PF04397">
    <property type="entry name" value="LytTR"/>
    <property type="match status" value="1"/>
</dbReference>
<keyword evidence="5" id="KW-0238">DNA-binding</keyword>
<evidence type="ECO:0000256" key="2">
    <source>
        <dbReference type="ARBA" id="ARBA00024867"/>
    </source>
</evidence>
<keyword evidence="6" id="KW-1185">Reference proteome</keyword>
<dbReference type="InterPro" id="IPR001789">
    <property type="entry name" value="Sig_transdc_resp-reg_receiver"/>
</dbReference>
<protein>
    <recommendedName>
        <fullName evidence="1">Stage 0 sporulation protein A homolog</fullName>
    </recommendedName>
</protein>
<evidence type="ECO:0000259" key="4">
    <source>
        <dbReference type="PROSITE" id="PS50110"/>
    </source>
</evidence>
<dbReference type="PANTHER" id="PTHR37299:SF1">
    <property type="entry name" value="STAGE 0 SPORULATION PROTEIN A HOMOLOG"/>
    <property type="match status" value="1"/>
</dbReference>
<reference evidence="5 6" key="1">
    <citation type="submission" date="2018-09" db="EMBL/GenBank/DDBJ databases">
        <title>Murine metabolic-syndrome-specific gut microbial biobank.</title>
        <authorList>
            <person name="Liu C."/>
        </authorList>
    </citation>
    <scope>NUCLEOTIDE SEQUENCE [LARGE SCALE GENOMIC DNA]</scope>
    <source>
        <strain evidence="5 6">0.1xD8-82</strain>
    </source>
</reference>
<proteinExistence type="predicted"/>
<gene>
    <name evidence="5" type="ORF">D7V94_18195</name>
</gene>
<dbReference type="Pfam" id="PF00072">
    <property type="entry name" value="Response_reg"/>
    <property type="match status" value="1"/>
</dbReference>
<dbReference type="PANTHER" id="PTHR37299">
    <property type="entry name" value="TRANSCRIPTIONAL REGULATOR-RELATED"/>
    <property type="match status" value="1"/>
</dbReference>
<comment type="caution">
    <text evidence="5">The sequence shown here is derived from an EMBL/GenBank/DDBJ whole genome shotgun (WGS) entry which is preliminary data.</text>
</comment>
<dbReference type="Proteomes" id="UP000280696">
    <property type="component" value="Unassembled WGS sequence"/>
</dbReference>
<feature type="modified residue" description="4-aspartylphosphate" evidence="3">
    <location>
        <position position="59"/>
    </location>
</feature>
<dbReference type="GO" id="GO:0003677">
    <property type="term" value="F:DNA binding"/>
    <property type="evidence" value="ECO:0007669"/>
    <property type="project" value="UniProtKB-KW"/>
</dbReference>
<keyword evidence="3" id="KW-0597">Phosphoprotein</keyword>
<comment type="function">
    <text evidence="2">May play the central regulatory role in sporulation. It may be an element of the effector pathway responsible for the activation of sporulation genes in response to nutritional stress. Spo0A may act in concert with spo0H (a sigma factor) to control the expression of some genes that are critical to the sporulation process.</text>
</comment>
<dbReference type="SMART" id="SM00850">
    <property type="entry name" value="LytTR"/>
    <property type="match status" value="1"/>
</dbReference>
<dbReference type="PROSITE" id="PS50110">
    <property type="entry name" value="RESPONSE_REGULATORY"/>
    <property type="match status" value="1"/>
</dbReference>
<dbReference type="OrthoDB" id="9802383at2"/>